<name>A0A6L5Y411_9FIRM</name>
<feature type="compositionally biased region" description="Polar residues" evidence="1">
    <location>
        <begin position="16"/>
        <end position="34"/>
    </location>
</feature>
<gene>
    <name evidence="2" type="ORF">FYJ64_02480</name>
</gene>
<keyword evidence="2" id="KW-0378">Hydrolase</keyword>
<dbReference type="SUPFAM" id="SSF51338">
    <property type="entry name" value="Composite domain of metallo-dependent hydrolases"/>
    <property type="match status" value="1"/>
</dbReference>
<dbReference type="AlphaFoldDB" id="A0A6L5Y411"/>
<keyword evidence="3" id="KW-1185">Reference proteome</keyword>
<dbReference type="Gene3D" id="2.30.40.10">
    <property type="entry name" value="Urease, subunit C, domain 1"/>
    <property type="match status" value="2"/>
</dbReference>
<protein>
    <submittedName>
        <fullName evidence="2">Amidohydrolase family protein</fullName>
    </submittedName>
</protein>
<dbReference type="GO" id="GO:0016810">
    <property type="term" value="F:hydrolase activity, acting on carbon-nitrogen (but not peptide) bonds"/>
    <property type="evidence" value="ECO:0007669"/>
    <property type="project" value="InterPro"/>
</dbReference>
<dbReference type="RefSeq" id="WP_154573685.1">
    <property type="nucleotide sequence ID" value="NZ_VUMZ01000002.1"/>
</dbReference>
<dbReference type="Proteomes" id="UP000474676">
    <property type="component" value="Unassembled WGS sequence"/>
</dbReference>
<dbReference type="PANTHER" id="PTHR22642">
    <property type="entry name" value="IMIDAZOLONEPROPIONASE"/>
    <property type="match status" value="1"/>
</dbReference>
<accession>A0A6L5Y411</accession>
<dbReference type="PANTHER" id="PTHR22642:SF2">
    <property type="entry name" value="PROTEIN LONG AFTER FAR-RED 3"/>
    <property type="match status" value="1"/>
</dbReference>
<dbReference type="InterPro" id="IPR011059">
    <property type="entry name" value="Metal-dep_hydrolase_composite"/>
</dbReference>
<sequence length="286" mass="31717">MKKIYYNGRFHTMVPSSSANTKENASEPSSTRSSAAVDVGSPQSSPSSAVDAICCEDGVITAVGRYDDFSEELLREAELHDLDGAVVFPGFIDTYSAPAIDAFDNAAETDPEFGESEVLYWVGEAVDYLNDKGVCVLCLHGPGDRRRAPFRRIIGTEDSSIIYDVSWQTAFEKELYDGCFDAILENPRTSLLLFNPVYDDSESVQDAILRLTRTAAENIGRLEDMGTIEVGKKANFTVFDEDPYEKDLKAFAHSHADLIINEGNIVYNAYDQAMEELYDLLSNQMF</sequence>
<evidence type="ECO:0000313" key="2">
    <source>
        <dbReference type="EMBL" id="MST51195.1"/>
    </source>
</evidence>
<proteinExistence type="predicted"/>
<organism evidence="2 3">
    <name type="scientific">Hornefia butyriciproducens</name>
    <dbReference type="NCBI Taxonomy" id="2652293"/>
    <lineage>
        <taxon>Bacteria</taxon>
        <taxon>Bacillati</taxon>
        <taxon>Bacillota</taxon>
        <taxon>Clostridia</taxon>
        <taxon>Peptostreptococcales</taxon>
        <taxon>Anaerovoracaceae</taxon>
        <taxon>Hornefia</taxon>
    </lineage>
</organism>
<reference evidence="2 3" key="1">
    <citation type="submission" date="2019-08" db="EMBL/GenBank/DDBJ databases">
        <title>In-depth cultivation of the pig gut microbiome towards novel bacterial diversity and tailored functional studies.</title>
        <authorList>
            <person name="Wylensek D."/>
            <person name="Hitch T.C.A."/>
            <person name="Clavel T."/>
        </authorList>
    </citation>
    <scope>NUCLEOTIDE SEQUENCE [LARGE SCALE GENOMIC DNA]</scope>
    <source>
        <strain evidence="2 3">WCA-MUC-591-APC-3H</strain>
    </source>
</reference>
<dbReference type="GeneID" id="303114179"/>
<evidence type="ECO:0000256" key="1">
    <source>
        <dbReference type="SAM" id="MobiDB-lite"/>
    </source>
</evidence>
<evidence type="ECO:0000313" key="3">
    <source>
        <dbReference type="Proteomes" id="UP000474676"/>
    </source>
</evidence>
<dbReference type="Gene3D" id="3.20.20.140">
    <property type="entry name" value="Metal-dependent hydrolases"/>
    <property type="match status" value="1"/>
</dbReference>
<feature type="region of interest" description="Disordered" evidence="1">
    <location>
        <begin position="16"/>
        <end position="49"/>
    </location>
</feature>
<dbReference type="EMBL" id="VUMZ01000002">
    <property type="protein sequence ID" value="MST51195.1"/>
    <property type="molecule type" value="Genomic_DNA"/>
</dbReference>
<comment type="caution">
    <text evidence="2">The sequence shown here is derived from an EMBL/GenBank/DDBJ whole genome shotgun (WGS) entry which is preliminary data.</text>
</comment>